<dbReference type="InterPro" id="IPR052176">
    <property type="entry name" value="Glycosyl_Hydrlase_43_Enz"/>
</dbReference>
<dbReference type="Pfam" id="PF24793">
    <property type="entry name" value="GINT1_N"/>
    <property type="match status" value="1"/>
</dbReference>
<evidence type="ECO:0000259" key="3">
    <source>
        <dbReference type="Pfam" id="PF24793"/>
    </source>
</evidence>
<evidence type="ECO:0000256" key="1">
    <source>
        <dbReference type="ARBA" id="ARBA00022651"/>
    </source>
</evidence>
<sequence>MPEKEVGIKLALLIEQVVLPRWQYEMVARLQLIEHVQIVLIVRGHSGKPQPFIKRVLSNVLRLSSLLEKYVFGWQGDARKCADIRPLINNATILDRAMAVDGQQHFERSAVDLLIDLRSGVEQPDYPDYCYSSTTQQVWRHFYDAAGSAELLTAGIKEFCTGQPVLNSGIISECKAGESACLLWSGSGVDRPLLTQNIDQMLWKMVDFMPLLLRNHSDIDALAVLKASRGNYHKTHRSLKFPGRRQTSTESDAVTLSGPAADFYLPALFKLFQRSLSQFGAKILSRLPWNTVQEQWVLLLGRKATLTSANDIRAISDFKKIIPPADRFWADPFLVSWLGQDYVFFEELIYREGKGTLACMALHAVDVSAESDQSNQSVVILEKPYHLSYPFTFQYQGALYMMPESAENQTLDVYRCEQFPYQWTWVKTLMRDIEAYDATLYEDEQGEWWLFVCMRHHEYASTNELLYLFSASSPLSDDWAAHPANPIVTDAATARPAGHLLHLDGKLYRPSQNCAGSYGRGLNLNEIITLNHQEYREQTSSRIIPAGRSALDGIHTLNCLKDRVVSDGIFLRK</sequence>
<keyword evidence="1" id="KW-0624">Polysaccharide degradation</keyword>
<evidence type="ECO:0000256" key="2">
    <source>
        <dbReference type="ARBA" id="ARBA00023277"/>
    </source>
</evidence>
<dbReference type="SUPFAM" id="SSF75005">
    <property type="entry name" value="Arabinanase/levansucrase/invertase"/>
    <property type="match status" value="1"/>
</dbReference>
<keyword evidence="1" id="KW-0858">Xylan degradation</keyword>
<reference evidence="4" key="1">
    <citation type="submission" date="2020-01" db="EMBL/GenBank/DDBJ databases">
        <authorList>
            <person name="Meier V. D."/>
            <person name="Meier V D."/>
        </authorList>
    </citation>
    <scope>NUCLEOTIDE SEQUENCE</scope>
    <source>
        <strain evidence="4">HLG_WM_MAG_08</strain>
    </source>
</reference>
<feature type="domain" description="Glucosamine inositolphosphorylceramide transferase 1 N-terminal" evidence="3">
    <location>
        <begin position="310"/>
        <end position="540"/>
    </location>
</feature>
<proteinExistence type="predicted"/>
<dbReference type="AlphaFoldDB" id="A0A6S6SK51"/>
<dbReference type="InterPro" id="IPR023296">
    <property type="entry name" value="Glyco_hydro_beta-prop_sf"/>
</dbReference>
<gene>
    <name evidence="4" type="ORF">HELGO_WM32379</name>
</gene>
<dbReference type="InterPro" id="IPR056442">
    <property type="entry name" value="GINT1_N"/>
</dbReference>
<evidence type="ECO:0000313" key="4">
    <source>
        <dbReference type="EMBL" id="CAA6806569.1"/>
    </source>
</evidence>
<dbReference type="GO" id="GO:0045493">
    <property type="term" value="P:xylan catabolic process"/>
    <property type="evidence" value="ECO:0007669"/>
    <property type="project" value="UniProtKB-KW"/>
</dbReference>
<accession>A0A6S6SK51</accession>
<organism evidence="4">
    <name type="scientific">uncultured Thiotrichaceae bacterium</name>
    <dbReference type="NCBI Taxonomy" id="298394"/>
    <lineage>
        <taxon>Bacteria</taxon>
        <taxon>Pseudomonadati</taxon>
        <taxon>Pseudomonadota</taxon>
        <taxon>Gammaproteobacteria</taxon>
        <taxon>Thiotrichales</taxon>
        <taxon>Thiotrichaceae</taxon>
        <taxon>environmental samples</taxon>
    </lineage>
</organism>
<dbReference type="PANTHER" id="PTHR43772">
    <property type="entry name" value="ENDO-1,4-BETA-XYLANASE"/>
    <property type="match status" value="1"/>
</dbReference>
<name>A0A6S6SK51_9GAMM</name>
<keyword evidence="2" id="KW-0119">Carbohydrate metabolism</keyword>
<protein>
    <recommendedName>
        <fullName evidence="3">Glucosamine inositolphosphorylceramide transferase 1 N-terminal domain-containing protein</fullName>
    </recommendedName>
</protein>
<dbReference type="EMBL" id="CACVAV010000106">
    <property type="protein sequence ID" value="CAA6806569.1"/>
    <property type="molecule type" value="Genomic_DNA"/>
</dbReference>
<dbReference type="PANTHER" id="PTHR43772:SF2">
    <property type="entry name" value="PUTATIVE (AFU_ORTHOLOGUE AFUA_2G04480)-RELATED"/>
    <property type="match status" value="1"/>
</dbReference>